<evidence type="ECO:0000313" key="1">
    <source>
        <dbReference type="EMBL" id="NPD92750.1"/>
    </source>
</evidence>
<dbReference type="EMBL" id="JABKKF010000010">
    <property type="protein sequence ID" value="NPD92750.1"/>
    <property type="molecule type" value="Genomic_DNA"/>
</dbReference>
<evidence type="ECO:0008006" key="3">
    <source>
        <dbReference type="Google" id="ProtNLM"/>
    </source>
</evidence>
<dbReference type="RefSeq" id="WP_172276234.1">
    <property type="nucleotide sequence ID" value="NZ_CASGMU010000009.1"/>
</dbReference>
<protein>
    <recommendedName>
        <fullName evidence="3">LPS-assembly protein LptD</fullName>
    </recommendedName>
</protein>
<sequence length="664" mass="77324">MTRIFAFRRNYASLPDGEQTNFYMKYTMKTQRRNLTLFLIPTMYPIAKGERNYISESYGKIHFNDINHFQIKRQVINGTIPRNRQVMSIMNKSLVPNIYGITIFEDKLLSPFHYSNRIFYRYRISPVGENTTIVNFRPKIQNTQLIRGFAIVDNATGRIIRYRFRGSYDLLNFEFIAYMGYDDKDISLIPKKCQSNISFNFMGNKIKSRVLTYFNRSTDIPDSINNLADSKLMDTLRADTLEPMEKEIYNDAYLQNHRKISVQENDSTYSGASISDSAASWQHESNTKSKFKKNKDRVLDAINDNMLNSIGTESSNASINLSPLLNPLYLSYSQSKGLAYKLKIKSKYNFNAQQQISFDPRFGYNFKIEQFYFNAPFRYTFNMKKNGWVELKWANGNRITDSGLLDKIKNENTDTTDLNNSVTNYFKDESVTLMGNISLFSNVNVSIGGVYHNREASNKKALRESGKTTSYRSFAPTLTFTVRPIANGPVFMSSYERCIKGFLGSNMEYEKIELDASYKRQMKRLQQYNMRIGGGFYTNRSTDYFVDFNNFRENFIPGGWDDDWSGEFQLLNSSWYNSSKYYVRANASYESPLLFISTVPAIGKYIETERLYISALLIEHTRPYFEIGYGFTNKYFSVGIFASMLNLSYNEFGCKFSFEMFRKW</sequence>
<dbReference type="Pfam" id="PF18939">
    <property type="entry name" value="DUF5686"/>
    <property type="match status" value="2"/>
</dbReference>
<evidence type="ECO:0000313" key="2">
    <source>
        <dbReference type="Proteomes" id="UP000714420"/>
    </source>
</evidence>
<proteinExistence type="predicted"/>
<comment type="caution">
    <text evidence="1">The sequence shown here is derived from an EMBL/GenBank/DDBJ whole genome shotgun (WGS) entry which is preliminary data.</text>
</comment>
<keyword evidence="2" id="KW-1185">Reference proteome</keyword>
<dbReference type="Proteomes" id="UP000714420">
    <property type="component" value="Unassembled WGS sequence"/>
</dbReference>
<accession>A0ABX2ANP2</accession>
<reference evidence="1 2" key="1">
    <citation type="submission" date="2020-05" db="EMBL/GenBank/DDBJ databases">
        <title>Distinct polysaccharide utilization as determinants for interspecies competition between intestinal Prevotella spp.</title>
        <authorList>
            <person name="Galvez E.J.C."/>
            <person name="Iljazovic A."/>
            <person name="Strowig T."/>
        </authorList>
    </citation>
    <scope>NUCLEOTIDE SEQUENCE [LARGE SCALE GENOMIC DNA]</scope>
    <source>
        <strain evidence="1 2">PMUR</strain>
    </source>
</reference>
<name>A0ABX2ANP2_9BACT</name>
<organism evidence="1 2">
    <name type="scientific">Xylanibacter muris</name>
    <dbReference type="NCBI Taxonomy" id="2736290"/>
    <lineage>
        <taxon>Bacteria</taxon>
        <taxon>Pseudomonadati</taxon>
        <taxon>Bacteroidota</taxon>
        <taxon>Bacteroidia</taxon>
        <taxon>Bacteroidales</taxon>
        <taxon>Prevotellaceae</taxon>
        <taxon>Xylanibacter</taxon>
    </lineage>
</organism>
<dbReference type="InterPro" id="IPR043741">
    <property type="entry name" value="DUF5686"/>
</dbReference>
<gene>
    <name evidence="1" type="ORF">HPS56_10435</name>
</gene>